<dbReference type="Pfam" id="PF02780">
    <property type="entry name" value="Transketolase_C"/>
    <property type="match status" value="1"/>
</dbReference>
<dbReference type="FunFam" id="3.40.50.970:FF:000129">
    <property type="entry name" value="Transketolase"/>
    <property type="match status" value="1"/>
</dbReference>
<dbReference type="InterPro" id="IPR009014">
    <property type="entry name" value="Transketo_C/PFOR_II"/>
</dbReference>
<gene>
    <name evidence="5" type="ORF">LKD36_14995</name>
</gene>
<comment type="cofactor">
    <cofactor evidence="1">
        <name>thiamine diphosphate</name>
        <dbReference type="ChEBI" id="CHEBI:58937"/>
    </cofactor>
</comment>
<evidence type="ECO:0000313" key="6">
    <source>
        <dbReference type="Proteomes" id="UP001198220"/>
    </source>
</evidence>
<dbReference type="Gene3D" id="3.40.50.970">
    <property type="match status" value="1"/>
</dbReference>
<dbReference type="Proteomes" id="UP001198220">
    <property type="component" value="Unassembled WGS sequence"/>
</dbReference>
<evidence type="ECO:0000256" key="2">
    <source>
        <dbReference type="ARBA" id="ARBA00007131"/>
    </source>
</evidence>
<evidence type="ECO:0000259" key="4">
    <source>
        <dbReference type="SMART" id="SM00861"/>
    </source>
</evidence>
<dbReference type="PANTHER" id="PTHR43825">
    <property type="entry name" value="PYRUVATE DEHYDROGENASE E1 COMPONENT"/>
    <property type="match status" value="1"/>
</dbReference>
<dbReference type="Gene3D" id="3.40.50.920">
    <property type="match status" value="1"/>
</dbReference>
<dbReference type="EMBL" id="JAJEPS010000021">
    <property type="protein sequence ID" value="MCC2127462.1"/>
    <property type="molecule type" value="Genomic_DNA"/>
</dbReference>
<keyword evidence="3" id="KW-0786">Thiamine pyrophosphate</keyword>
<dbReference type="InterPro" id="IPR051157">
    <property type="entry name" value="PDH/Transketolase"/>
</dbReference>
<sequence length="314" mass="34474">MRKLGEERDTKTTYGETITALGKEYPEIVAVEADLMKASGSDLFKETFPERMFNVGIAEQDALSFGAGLAAMGKTPFVSGFACFVAQRACDQAQNSIAYNDFNVKVIGTYAGLTSEKNGGTHISIDDVAIYRNMPRFQVFDPGDANEFEAVLRYAAEHEGPVYIRSNKGKFRTFTTKGEKFVPGKAVVLNEGTDIGLITSGITTNEGIKAVEELEARGIHVYHMHMPSIKPIDREAIVDMAKKTGMIITVENHTIYGGLGSAVAEVLCEEYPARLVRLGFQDHFGETAKLNYMMHKYGIDKDAIIAKITDSVEK</sequence>
<feature type="domain" description="Transketolase-like pyrimidine-binding" evidence="4">
    <location>
        <begin position="8"/>
        <end position="173"/>
    </location>
</feature>
<dbReference type="AlphaFoldDB" id="A0AAE3DC84"/>
<dbReference type="SMART" id="SM00861">
    <property type="entry name" value="Transket_pyr"/>
    <property type="match status" value="1"/>
</dbReference>
<dbReference type="SUPFAM" id="SSF52922">
    <property type="entry name" value="TK C-terminal domain-like"/>
    <property type="match status" value="1"/>
</dbReference>
<evidence type="ECO:0000256" key="1">
    <source>
        <dbReference type="ARBA" id="ARBA00001964"/>
    </source>
</evidence>
<dbReference type="RefSeq" id="WP_308460102.1">
    <property type="nucleotide sequence ID" value="NZ_JAJEPS010000021.1"/>
</dbReference>
<proteinExistence type="inferred from homology"/>
<accession>A0AAE3DC84</accession>
<comment type="caution">
    <text evidence="5">The sequence shown here is derived from an EMBL/GenBank/DDBJ whole genome shotgun (WGS) entry which is preliminary data.</text>
</comment>
<dbReference type="Pfam" id="PF02779">
    <property type="entry name" value="Transket_pyr"/>
    <property type="match status" value="1"/>
</dbReference>
<name>A0AAE3DC84_9FIRM</name>
<dbReference type="InterPro" id="IPR005475">
    <property type="entry name" value="Transketolase-like_Pyr-bd"/>
</dbReference>
<evidence type="ECO:0000256" key="3">
    <source>
        <dbReference type="ARBA" id="ARBA00023052"/>
    </source>
</evidence>
<protein>
    <submittedName>
        <fullName evidence="5">Transketolase family protein</fullName>
    </submittedName>
</protein>
<dbReference type="PANTHER" id="PTHR43825:SF1">
    <property type="entry name" value="TRANSKETOLASE-LIKE PYRIMIDINE-BINDING DOMAIN-CONTAINING PROTEIN"/>
    <property type="match status" value="1"/>
</dbReference>
<dbReference type="InterPro" id="IPR029061">
    <property type="entry name" value="THDP-binding"/>
</dbReference>
<dbReference type="CDD" id="cd07033">
    <property type="entry name" value="TPP_PYR_DXS_TK_like"/>
    <property type="match status" value="1"/>
</dbReference>
<dbReference type="SUPFAM" id="SSF52518">
    <property type="entry name" value="Thiamin diphosphate-binding fold (THDP-binding)"/>
    <property type="match status" value="1"/>
</dbReference>
<organism evidence="5 6">
    <name type="scientific">Hominiventricola filiformis</name>
    <dbReference type="NCBI Taxonomy" id="2885352"/>
    <lineage>
        <taxon>Bacteria</taxon>
        <taxon>Bacillati</taxon>
        <taxon>Bacillota</taxon>
        <taxon>Clostridia</taxon>
        <taxon>Lachnospirales</taxon>
        <taxon>Lachnospiraceae</taxon>
        <taxon>Hominiventricola</taxon>
    </lineage>
</organism>
<evidence type="ECO:0000313" key="5">
    <source>
        <dbReference type="EMBL" id="MCC2127462.1"/>
    </source>
</evidence>
<comment type="similarity">
    <text evidence="2">Belongs to the transketolase family.</text>
</comment>
<reference evidence="5 6" key="1">
    <citation type="submission" date="2021-10" db="EMBL/GenBank/DDBJ databases">
        <title>Anaerobic single-cell dispensing facilitates the cultivation of human gut bacteria.</title>
        <authorList>
            <person name="Afrizal A."/>
        </authorList>
    </citation>
    <scope>NUCLEOTIDE SEQUENCE [LARGE SCALE GENOMIC DNA]</scope>
    <source>
        <strain evidence="5 6">CLA-AA-H276</strain>
    </source>
</reference>
<keyword evidence="6" id="KW-1185">Reference proteome</keyword>
<dbReference type="InterPro" id="IPR033248">
    <property type="entry name" value="Transketolase_C"/>
</dbReference>